<feature type="transmembrane region" description="Helical" evidence="1">
    <location>
        <begin position="12"/>
        <end position="33"/>
    </location>
</feature>
<name>A0A7S8EAR3_9CHLR</name>
<evidence type="ECO:0000313" key="2">
    <source>
        <dbReference type="EMBL" id="QPC83523.1"/>
    </source>
</evidence>
<dbReference type="KEGG" id="pmet:G4Y79_03830"/>
<proteinExistence type="predicted"/>
<dbReference type="EMBL" id="CP062983">
    <property type="protein sequence ID" value="QPC83523.1"/>
    <property type="molecule type" value="Genomic_DNA"/>
</dbReference>
<dbReference type="Proteomes" id="UP000594468">
    <property type="component" value="Chromosome"/>
</dbReference>
<keyword evidence="3" id="KW-1185">Reference proteome</keyword>
<protein>
    <submittedName>
        <fullName evidence="2">Uncharacterized protein</fullName>
    </submittedName>
</protein>
<keyword evidence="1" id="KW-0472">Membrane</keyword>
<dbReference type="RefSeq" id="WP_195171590.1">
    <property type="nucleotide sequence ID" value="NZ_CP062983.1"/>
</dbReference>
<evidence type="ECO:0000256" key="1">
    <source>
        <dbReference type="SAM" id="Phobius"/>
    </source>
</evidence>
<feature type="transmembrane region" description="Helical" evidence="1">
    <location>
        <begin position="95"/>
        <end position="119"/>
    </location>
</feature>
<dbReference type="AlphaFoldDB" id="A0A7S8EAR3"/>
<feature type="transmembrane region" description="Helical" evidence="1">
    <location>
        <begin position="150"/>
        <end position="171"/>
    </location>
</feature>
<feature type="transmembrane region" description="Helical" evidence="1">
    <location>
        <begin position="70"/>
        <end position="88"/>
    </location>
</feature>
<evidence type="ECO:0000313" key="3">
    <source>
        <dbReference type="Proteomes" id="UP000594468"/>
    </source>
</evidence>
<keyword evidence="1" id="KW-0812">Transmembrane</keyword>
<sequence>MHKGVIQKRATQCLFGAAWLATMYLIFIFITIMTEAYLAPWDMISEQFRPDSGTWQYAVNRFFETGPGPFMIIIPLLLTSIFLTWRIVRKRWQSIIKIVIGNALYIVMLCIMPMIALAFNNALFGDPLQVYLQSGNYADYVATVGYHRSVLPLLLSTTLSSIWLSWLFYTMKKQDKQKRKRQATQPDTSRLAANDHATASLELENDPAQLSIIH</sequence>
<organism evidence="2 3">
    <name type="scientific">Phototrophicus methaneseepsis</name>
    <dbReference type="NCBI Taxonomy" id="2710758"/>
    <lineage>
        <taxon>Bacteria</taxon>
        <taxon>Bacillati</taxon>
        <taxon>Chloroflexota</taxon>
        <taxon>Candidatus Thermofontia</taxon>
        <taxon>Phototrophicales</taxon>
        <taxon>Phototrophicaceae</taxon>
        <taxon>Phototrophicus</taxon>
    </lineage>
</organism>
<gene>
    <name evidence="2" type="ORF">G4Y79_03830</name>
</gene>
<accession>A0A7S8EAR3</accession>
<keyword evidence="1" id="KW-1133">Transmembrane helix</keyword>
<reference evidence="2 3" key="1">
    <citation type="submission" date="2020-02" db="EMBL/GenBank/DDBJ databases">
        <authorList>
            <person name="Zheng R.K."/>
            <person name="Sun C.M."/>
        </authorList>
    </citation>
    <scope>NUCLEOTIDE SEQUENCE [LARGE SCALE GENOMIC DNA]</scope>
    <source>
        <strain evidence="3">rifampicinis</strain>
    </source>
</reference>